<keyword evidence="1" id="KW-0378">Hydrolase</keyword>
<dbReference type="NCBIfam" id="NF033747">
    <property type="entry name" value="class_E_sortase"/>
    <property type="match status" value="1"/>
</dbReference>
<protein>
    <submittedName>
        <fullName evidence="2">Sortase (Surface protein transpeptidase)</fullName>
    </submittedName>
</protein>
<gene>
    <name evidence="2" type="ORF">J2S37_000674</name>
</gene>
<name>A0ABU2B690_9CORY</name>
<evidence type="ECO:0000313" key="2">
    <source>
        <dbReference type="EMBL" id="MDR7354136.1"/>
    </source>
</evidence>
<proteinExistence type="predicted"/>
<dbReference type="InterPro" id="IPR005754">
    <property type="entry name" value="Sortase"/>
</dbReference>
<sequence>MLGEILLTVGVLALLFAFYESYWTNIASAKLQAEASQKLDDEWKEESMRANPRQKLQPELGTAFARMYIPTFGSDFNFAIVEGTADADLIAGPGHYADTQMPGQPGNFAVAGHRVGKGAPFNDLGSLKSCDAIVVETVDTWNTYRILPIGVDGDARRQAAHECLSPQQAERVAAGDYSDVQGRYITLPSDVSTIGAKPGILGHQASPDLESMMTLTTCHPQFSNAERMIVHAMLVESHPKDGTYRPAALEES</sequence>
<dbReference type="Pfam" id="PF04203">
    <property type="entry name" value="Sortase"/>
    <property type="match status" value="1"/>
</dbReference>
<evidence type="ECO:0000313" key="3">
    <source>
        <dbReference type="Proteomes" id="UP001183619"/>
    </source>
</evidence>
<reference evidence="2 3" key="1">
    <citation type="submission" date="2023-07" db="EMBL/GenBank/DDBJ databases">
        <title>Sequencing the genomes of 1000 actinobacteria strains.</title>
        <authorList>
            <person name="Klenk H.-P."/>
        </authorList>
    </citation>
    <scope>NUCLEOTIDE SEQUENCE [LARGE SCALE GENOMIC DNA]</scope>
    <source>
        <strain evidence="2 3">DSM 44508</strain>
    </source>
</reference>
<comment type="caution">
    <text evidence="2">The sequence shown here is derived from an EMBL/GenBank/DDBJ whole genome shotgun (WGS) entry which is preliminary data.</text>
</comment>
<evidence type="ECO:0000256" key="1">
    <source>
        <dbReference type="ARBA" id="ARBA00022801"/>
    </source>
</evidence>
<dbReference type="SUPFAM" id="SSF63817">
    <property type="entry name" value="Sortase"/>
    <property type="match status" value="1"/>
</dbReference>
<dbReference type="InterPro" id="IPR053465">
    <property type="entry name" value="Sortase_Class_E"/>
</dbReference>
<dbReference type="InterPro" id="IPR023365">
    <property type="entry name" value="Sortase_dom-sf"/>
</dbReference>
<dbReference type="InterPro" id="IPR042003">
    <property type="entry name" value="Sortase_E"/>
</dbReference>
<organism evidence="2 3">
    <name type="scientific">Corynebacterium felinum</name>
    <dbReference type="NCBI Taxonomy" id="131318"/>
    <lineage>
        <taxon>Bacteria</taxon>
        <taxon>Bacillati</taxon>
        <taxon>Actinomycetota</taxon>
        <taxon>Actinomycetes</taxon>
        <taxon>Mycobacteriales</taxon>
        <taxon>Corynebacteriaceae</taxon>
        <taxon>Corynebacterium</taxon>
    </lineage>
</organism>
<dbReference type="CDD" id="cd05830">
    <property type="entry name" value="Sortase_E"/>
    <property type="match status" value="1"/>
</dbReference>
<keyword evidence="3" id="KW-1185">Reference proteome</keyword>
<dbReference type="EMBL" id="JAVDYF010000001">
    <property type="protein sequence ID" value="MDR7354136.1"/>
    <property type="molecule type" value="Genomic_DNA"/>
</dbReference>
<dbReference type="Proteomes" id="UP001183619">
    <property type="component" value="Unassembled WGS sequence"/>
</dbReference>
<dbReference type="Gene3D" id="2.40.260.10">
    <property type="entry name" value="Sortase"/>
    <property type="match status" value="1"/>
</dbReference>
<accession>A0ABU2B690</accession>